<gene>
    <name evidence="1" type="ORF">METZ01_LOCUS97885</name>
</gene>
<organism evidence="1">
    <name type="scientific">marine metagenome</name>
    <dbReference type="NCBI Taxonomy" id="408172"/>
    <lineage>
        <taxon>unclassified sequences</taxon>
        <taxon>metagenomes</taxon>
        <taxon>ecological metagenomes</taxon>
    </lineage>
</organism>
<evidence type="ECO:0000313" key="1">
    <source>
        <dbReference type="EMBL" id="SVA45031.1"/>
    </source>
</evidence>
<proteinExistence type="predicted"/>
<reference evidence="1" key="1">
    <citation type="submission" date="2018-05" db="EMBL/GenBank/DDBJ databases">
        <authorList>
            <person name="Lanie J.A."/>
            <person name="Ng W.-L."/>
            <person name="Kazmierczak K.M."/>
            <person name="Andrzejewski T.M."/>
            <person name="Davidsen T.M."/>
            <person name="Wayne K.J."/>
            <person name="Tettelin H."/>
            <person name="Glass J.I."/>
            <person name="Rusch D."/>
            <person name="Podicherti R."/>
            <person name="Tsui H.-C.T."/>
            <person name="Winkler M.E."/>
        </authorList>
    </citation>
    <scope>NUCLEOTIDE SEQUENCE</scope>
</reference>
<name>A0A381VY57_9ZZZZ</name>
<accession>A0A381VY57</accession>
<dbReference type="AlphaFoldDB" id="A0A381VY57"/>
<sequence length="28" mass="3218">MIIIVLSGLYISIRETTKEKNMTEPSIH</sequence>
<protein>
    <submittedName>
        <fullName evidence="1">Uncharacterized protein</fullName>
    </submittedName>
</protein>
<dbReference type="EMBL" id="UINC01010092">
    <property type="protein sequence ID" value="SVA45031.1"/>
    <property type="molecule type" value="Genomic_DNA"/>
</dbReference>